<feature type="transmembrane region" description="Helical" evidence="1">
    <location>
        <begin position="97"/>
        <end position="120"/>
    </location>
</feature>
<gene>
    <name evidence="2" type="ORF">ACFPVY_02330</name>
</gene>
<feature type="transmembrane region" description="Helical" evidence="1">
    <location>
        <begin position="55"/>
        <end position="76"/>
    </location>
</feature>
<keyword evidence="3" id="KW-1185">Reference proteome</keyword>
<feature type="transmembrane region" description="Helical" evidence="1">
    <location>
        <begin position="20"/>
        <end position="35"/>
    </location>
</feature>
<dbReference type="Proteomes" id="UP001596287">
    <property type="component" value="Unassembled WGS sequence"/>
</dbReference>
<organism evidence="2 3">
    <name type="scientific">Flavobacterium qiangtangense</name>
    <dbReference type="NCBI Taxonomy" id="1442595"/>
    <lineage>
        <taxon>Bacteria</taxon>
        <taxon>Pseudomonadati</taxon>
        <taxon>Bacteroidota</taxon>
        <taxon>Flavobacteriia</taxon>
        <taxon>Flavobacteriales</taxon>
        <taxon>Flavobacteriaceae</taxon>
        <taxon>Flavobacterium</taxon>
    </lineage>
</organism>
<evidence type="ECO:0000256" key="1">
    <source>
        <dbReference type="SAM" id="Phobius"/>
    </source>
</evidence>
<name>A0ABW1PIV0_9FLAO</name>
<reference evidence="3" key="1">
    <citation type="journal article" date="2019" name="Int. J. Syst. Evol. Microbiol.">
        <title>The Global Catalogue of Microorganisms (GCM) 10K type strain sequencing project: providing services to taxonomists for standard genome sequencing and annotation.</title>
        <authorList>
            <consortium name="The Broad Institute Genomics Platform"/>
            <consortium name="The Broad Institute Genome Sequencing Center for Infectious Disease"/>
            <person name="Wu L."/>
            <person name="Ma J."/>
        </authorList>
    </citation>
    <scope>NUCLEOTIDE SEQUENCE [LARGE SCALE GENOMIC DNA]</scope>
    <source>
        <strain evidence="3">CCUG 49679</strain>
    </source>
</reference>
<dbReference type="EMBL" id="JBHSQB010000003">
    <property type="protein sequence ID" value="MFC6095468.1"/>
    <property type="molecule type" value="Genomic_DNA"/>
</dbReference>
<proteinExistence type="predicted"/>
<evidence type="ECO:0000313" key="2">
    <source>
        <dbReference type="EMBL" id="MFC6095468.1"/>
    </source>
</evidence>
<comment type="caution">
    <text evidence="2">The sequence shown here is derived from an EMBL/GenBank/DDBJ whole genome shotgun (WGS) entry which is preliminary data.</text>
</comment>
<keyword evidence="1" id="KW-0472">Membrane</keyword>
<protein>
    <submittedName>
        <fullName evidence="2">Uncharacterized protein</fullName>
    </submittedName>
</protein>
<accession>A0ABW1PIV0</accession>
<keyword evidence="1" id="KW-1133">Transmembrane helix</keyword>
<dbReference type="RefSeq" id="WP_379790092.1">
    <property type="nucleotide sequence ID" value="NZ_JBHSQB010000003.1"/>
</dbReference>
<evidence type="ECO:0000313" key="3">
    <source>
        <dbReference type="Proteomes" id="UP001596287"/>
    </source>
</evidence>
<keyword evidence="1" id="KW-0812">Transmembrane</keyword>
<sequence>MKIEDYKKAKDNLTKLTSDLARQLAFAGIAVIWLFKLENNKGHIFPEELVRPLEFLVLGLIFDLLQYLFLAGAHIIRYRKNEKSVIMLENPKWIPDVGYVFWIVKIVFFMIAYIQIFSFLSSKI</sequence>